<reference evidence="2" key="1">
    <citation type="submission" date="2025-08" db="UniProtKB">
        <authorList>
            <consortium name="RefSeq"/>
        </authorList>
    </citation>
    <scope>IDENTIFICATION</scope>
</reference>
<dbReference type="GeneID" id="105429622"/>
<gene>
    <name evidence="2" type="primary">LOC105429622</name>
</gene>
<dbReference type="RefSeq" id="XP_011641032.2">
    <property type="nucleotide sequence ID" value="XM_011642730.2"/>
</dbReference>
<name>A0A6I9WIC2_9HYME</name>
<dbReference type="AlphaFoldDB" id="A0A6I9WIC2"/>
<proteinExistence type="predicted"/>
<dbReference type="KEGG" id="pbar:105429622"/>
<keyword evidence="1" id="KW-1185">Reference proteome</keyword>
<evidence type="ECO:0000313" key="1">
    <source>
        <dbReference type="Proteomes" id="UP000504615"/>
    </source>
</evidence>
<protein>
    <submittedName>
        <fullName evidence="2">Uncharacterized protein LOC105429622</fullName>
    </submittedName>
</protein>
<dbReference type="OrthoDB" id="686784at2759"/>
<dbReference type="Proteomes" id="UP000504615">
    <property type="component" value="Unplaced"/>
</dbReference>
<evidence type="ECO:0000313" key="2">
    <source>
        <dbReference type="RefSeq" id="XP_011641032.2"/>
    </source>
</evidence>
<accession>A0A6I9WIC2</accession>
<organism evidence="1 2">
    <name type="scientific">Pogonomyrmex barbatus</name>
    <name type="common">red harvester ant</name>
    <dbReference type="NCBI Taxonomy" id="144034"/>
    <lineage>
        <taxon>Eukaryota</taxon>
        <taxon>Metazoa</taxon>
        <taxon>Ecdysozoa</taxon>
        <taxon>Arthropoda</taxon>
        <taxon>Hexapoda</taxon>
        <taxon>Insecta</taxon>
        <taxon>Pterygota</taxon>
        <taxon>Neoptera</taxon>
        <taxon>Endopterygota</taxon>
        <taxon>Hymenoptera</taxon>
        <taxon>Apocrita</taxon>
        <taxon>Aculeata</taxon>
        <taxon>Formicoidea</taxon>
        <taxon>Formicidae</taxon>
        <taxon>Myrmicinae</taxon>
        <taxon>Pogonomyrmex</taxon>
    </lineage>
</organism>
<sequence>MDSTRLERFREPKIYRRIEVPKIDVTRFDQLPPCLKEDNFDLFGVLKKSLPNTIAHVNADHMKTTYQADYSDPAAVRMTQRDVALKVIDTKSQQQQCRMPIKITIEADCPSHCRFPYPIYNANLKHNHKYKSKREKKCEDVERRQMSFPSWKSEYQDSISKIGQAIIKAKLHYTKKKALPVQYQRCTTSN</sequence>